<dbReference type="PANTHER" id="PTHR35861">
    <property type="match status" value="1"/>
</dbReference>
<dbReference type="Proteomes" id="UP000830401">
    <property type="component" value="Chromosome"/>
</dbReference>
<dbReference type="RefSeq" id="WP_245118824.1">
    <property type="nucleotide sequence ID" value="NZ_CP095061.1"/>
</dbReference>
<gene>
    <name evidence="3" type="ORF">MUN86_14780</name>
</gene>
<dbReference type="Gene3D" id="3.40.50.11780">
    <property type="match status" value="1"/>
</dbReference>
<keyword evidence="4" id="KW-1185">Reference proteome</keyword>
<reference evidence="3" key="1">
    <citation type="submission" date="2022-04" db="EMBL/GenBank/DDBJ databases">
        <title>Hymenobacter sp. isolated from the air.</title>
        <authorList>
            <person name="Won M."/>
            <person name="Lee C.-M."/>
            <person name="Woen H.-Y."/>
            <person name="Kwon S.-W."/>
        </authorList>
    </citation>
    <scope>NUCLEOTIDE SEQUENCE</scope>
    <source>
        <strain evidence="3">5420S-77</strain>
    </source>
</reference>
<sequence>MLAPTPAAGAALGLSLSGRPVADSGSFAVNWKNILGTLATTNTFRISVGGKEYVDVNLGAIVVGTQAALATAIKAAIENAYLAKGIAGITVTVSFIGPSAARRLQIQADSNGDVLIRQGNAAGGMTDLAVPLMLGTEQGGLEISGIANLRPAPTGSTIRAAIPGNITLFDGTAQSAFTAVTLESILLSNNTLVPQPVPVNLVTTLAGDMLSKDASPASKNDNSDGIREKLQLVAAAINNFVPPLGHAWPWRAEVWGYRLAIISKNSAADNLASAALAFTTAPAFPAAGFTNNVHYYALGTSGVGPLQILGVAGFDGTPPDSNTYDNAYASLDPEIDLFNLMVLAPVNGAVATVQQLYGNASVFCQKRRAFLLMDPDPAWVSASDAVAGVPGMRIGSVKDYSALFFPEITVSQDGLSKNIGPSGALAGLFARIDSTRGVWKAPAGTEADLRGITGLRQPFTDAENGILNPRAINTIRVFPNGIVNWGARTNQGDDDTPHDYKYIPVRRTALFIEESLYRGLKWVVFEPNDEPLWAQIRLAVGAFMHNLFRQGAFWGVRKNDAYYVKCDSETTTPDDINLGVVNIQIGFRPLKPAEFVVLYLQQMAGNTFV</sequence>
<evidence type="ECO:0000313" key="3">
    <source>
        <dbReference type="EMBL" id="UOQ64827.1"/>
    </source>
</evidence>
<dbReference type="InterPro" id="IPR020287">
    <property type="entry name" value="Tail_sheath_C"/>
</dbReference>
<evidence type="ECO:0000313" key="4">
    <source>
        <dbReference type="Proteomes" id="UP000830401"/>
    </source>
</evidence>
<feature type="domain" description="Tail sheath protein C-terminal" evidence="2">
    <location>
        <begin position="495"/>
        <end position="598"/>
    </location>
</feature>
<dbReference type="InterPro" id="IPR052042">
    <property type="entry name" value="Tail_sheath_structural"/>
</dbReference>
<organism evidence="3 4">
    <name type="scientific">Hymenobacter volaticus</name>
    <dbReference type="NCBI Taxonomy" id="2932254"/>
    <lineage>
        <taxon>Bacteria</taxon>
        <taxon>Pseudomonadati</taxon>
        <taxon>Bacteroidota</taxon>
        <taxon>Cytophagia</taxon>
        <taxon>Cytophagales</taxon>
        <taxon>Hymenobacteraceae</taxon>
        <taxon>Hymenobacter</taxon>
    </lineage>
</organism>
<name>A0ABY4G1T0_9BACT</name>
<proteinExistence type="inferred from homology"/>
<dbReference type="PANTHER" id="PTHR35861:SF1">
    <property type="entry name" value="PHAGE TAIL SHEATH PROTEIN"/>
    <property type="match status" value="1"/>
</dbReference>
<accession>A0ABY4G1T0</accession>
<evidence type="ECO:0000259" key="2">
    <source>
        <dbReference type="Pfam" id="PF17482"/>
    </source>
</evidence>
<dbReference type="EMBL" id="CP095061">
    <property type="protein sequence ID" value="UOQ64827.1"/>
    <property type="molecule type" value="Genomic_DNA"/>
</dbReference>
<comment type="similarity">
    <text evidence="1">Belongs to the myoviridae tail sheath protein family.</text>
</comment>
<evidence type="ECO:0000256" key="1">
    <source>
        <dbReference type="ARBA" id="ARBA00008005"/>
    </source>
</evidence>
<dbReference type="Pfam" id="PF17482">
    <property type="entry name" value="Phage_sheath_1C"/>
    <property type="match status" value="1"/>
</dbReference>
<protein>
    <submittedName>
        <fullName evidence="3">Phage tail sheath subtilisin-like domain-containing protein</fullName>
    </submittedName>
</protein>